<dbReference type="eggNOG" id="arCOG04290">
    <property type="taxonomic scope" value="Archaea"/>
</dbReference>
<evidence type="ECO:0000256" key="1">
    <source>
        <dbReference type="SAM" id="MobiDB-lite"/>
    </source>
</evidence>
<dbReference type="STRING" id="1227454.C446_03626"/>
<organism evidence="3 4">
    <name type="scientific">Halobiforma nitratireducens JCM 10879</name>
    <dbReference type="NCBI Taxonomy" id="1227454"/>
    <lineage>
        <taxon>Archaea</taxon>
        <taxon>Methanobacteriati</taxon>
        <taxon>Methanobacteriota</taxon>
        <taxon>Stenosarchaea group</taxon>
        <taxon>Halobacteria</taxon>
        <taxon>Halobacteriales</taxon>
        <taxon>Natrialbaceae</taxon>
        <taxon>Halobiforma</taxon>
    </lineage>
</organism>
<dbReference type="Pfam" id="PF01927">
    <property type="entry name" value="Mut7-C"/>
    <property type="match status" value="2"/>
</dbReference>
<evidence type="ECO:0000259" key="2">
    <source>
        <dbReference type="Pfam" id="PF01927"/>
    </source>
</evidence>
<dbReference type="PATRIC" id="fig|1227454.3.peg.701"/>
<dbReference type="AlphaFoldDB" id="M0MER8"/>
<dbReference type="PANTHER" id="PTHR39081:SF1">
    <property type="entry name" value="MUT7-C RNASE DOMAIN-CONTAINING PROTEIN"/>
    <property type="match status" value="1"/>
</dbReference>
<gene>
    <name evidence="3" type="ORF">C446_03626</name>
</gene>
<dbReference type="Proteomes" id="UP000011607">
    <property type="component" value="Unassembled WGS sequence"/>
</dbReference>
<comment type="caution">
    <text evidence="3">The sequence shown here is derived from an EMBL/GenBank/DDBJ whole genome shotgun (WGS) entry which is preliminary data.</text>
</comment>
<evidence type="ECO:0000313" key="3">
    <source>
        <dbReference type="EMBL" id="EMA42905.1"/>
    </source>
</evidence>
<name>M0MER8_9EURY</name>
<protein>
    <recommendedName>
        <fullName evidence="2">Mut7-C RNAse domain-containing protein</fullName>
    </recommendedName>
</protein>
<accession>M0MER8</accession>
<evidence type="ECO:0000313" key="4">
    <source>
        <dbReference type="Proteomes" id="UP000011607"/>
    </source>
</evidence>
<reference evidence="3 4" key="1">
    <citation type="journal article" date="2014" name="PLoS Genet.">
        <title>Phylogenetically driven sequencing of extremely halophilic archaea reveals strategies for static and dynamic osmo-response.</title>
        <authorList>
            <person name="Becker E.A."/>
            <person name="Seitzer P.M."/>
            <person name="Tritt A."/>
            <person name="Larsen D."/>
            <person name="Krusor M."/>
            <person name="Yao A.I."/>
            <person name="Wu D."/>
            <person name="Madern D."/>
            <person name="Eisen J.A."/>
            <person name="Darling A.E."/>
            <person name="Facciotti M.T."/>
        </authorList>
    </citation>
    <scope>NUCLEOTIDE SEQUENCE [LARGE SCALE GENOMIC DNA]</scope>
    <source>
        <strain evidence="3 4">JCM 10879</strain>
    </source>
</reference>
<proteinExistence type="predicted"/>
<dbReference type="PANTHER" id="PTHR39081">
    <property type="entry name" value="MUT7-C DOMAIN-CONTAINING PROTEIN"/>
    <property type="match status" value="1"/>
</dbReference>
<dbReference type="RefSeq" id="WP_006671685.1">
    <property type="nucleotide sequence ID" value="NZ_AOMA01000048.1"/>
</dbReference>
<keyword evidence="4" id="KW-1185">Reference proteome</keyword>
<feature type="domain" description="Mut7-C RNAse" evidence="2">
    <location>
        <begin position="157"/>
        <end position="185"/>
    </location>
</feature>
<dbReference type="OrthoDB" id="1266at2157"/>
<dbReference type="EMBL" id="AOMA01000048">
    <property type="protein sequence ID" value="EMA42905.1"/>
    <property type="molecule type" value="Genomic_DNA"/>
</dbReference>
<sequence length="198" mass="21307">MRFLLDVMCGGLVSYLRMCNHDTVYAGDRDLEADDAVLAATRAEDRTLVTRDVALANRAASDPGLILLECREVEAQLEELAAAGVPLELADEPQFCGRCNGTLEATSPASEARAGREIPNYVPTPVSAPGSAAGENDGHRRGMGTAGGDSDDSGENRRRDLELRRCRSCGQFFWRGSHWDRVEATLSRIDPGPDAAGE</sequence>
<feature type="domain" description="Mut7-C RNAse" evidence="2">
    <location>
        <begin position="1"/>
        <end position="110"/>
    </location>
</feature>
<feature type="region of interest" description="Disordered" evidence="1">
    <location>
        <begin position="106"/>
        <end position="157"/>
    </location>
</feature>
<dbReference type="InterPro" id="IPR002782">
    <property type="entry name" value="Mut7-C_RNAse_dom"/>
</dbReference>